<dbReference type="PANTHER" id="PTHR24201">
    <property type="entry name" value="ANK_REP_REGION DOMAIN-CONTAINING PROTEIN"/>
    <property type="match status" value="1"/>
</dbReference>
<dbReference type="Gene3D" id="1.25.40.20">
    <property type="entry name" value="Ankyrin repeat-containing domain"/>
    <property type="match status" value="1"/>
</dbReference>
<dbReference type="GO" id="GO:0006887">
    <property type="term" value="P:exocytosis"/>
    <property type="evidence" value="ECO:0007669"/>
    <property type="project" value="UniProtKB-KW"/>
</dbReference>
<keyword evidence="6" id="KW-0040">ANK repeat</keyword>
<keyword evidence="7" id="KW-0472">Membrane</keyword>
<comment type="caution">
    <text evidence="8">The sequence shown here is derived from an EMBL/GenBank/DDBJ whole genome shotgun (WGS) entry which is preliminary data.</text>
</comment>
<evidence type="ECO:0000256" key="4">
    <source>
        <dbReference type="ARBA" id="ARBA00022737"/>
    </source>
</evidence>
<dbReference type="EMBL" id="JABSTU010000001">
    <property type="protein sequence ID" value="KAH8041994.1"/>
    <property type="molecule type" value="Genomic_DNA"/>
</dbReference>
<keyword evidence="2" id="KW-0268">Exocytosis</keyword>
<keyword evidence="9" id="KW-1185">Reference proteome</keyword>
<dbReference type="Pfam" id="PF12796">
    <property type="entry name" value="Ank_2"/>
    <property type="match status" value="1"/>
</dbReference>
<evidence type="ECO:0000313" key="9">
    <source>
        <dbReference type="Proteomes" id="UP000821866"/>
    </source>
</evidence>
<evidence type="ECO:0000256" key="1">
    <source>
        <dbReference type="ARBA" id="ARBA00004175"/>
    </source>
</evidence>
<keyword evidence="7" id="KW-1053">Target membrane</keyword>
<dbReference type="Proteomes" id="UP000821866">
    <property type="component" value="Chromosome 1"/>
</dbReference>
<dbReference type="InterPro" id="IPR036770">
    <property type="entry name" value="Ankyrin_rpt-contain_sf"/>
</dbReference>
<keyword evidence="5" id="KW-0528">Neurotoxin</keyword>
<evidence type="ECO:0000256" key="5">
    <source>
        <dbReference type="ARBA" id="ARBA00023028"/>
    </source>
</evidence>
<keyword evidence="5" id="KW-0800">Toxin</keyword>
<organism evidence="8 9">
    <name type="scientific">Rhipicephalus microplus</name>
    <name type="common">Cattle tick</name>
    <name type="synonym">Boophilus microplus</name>
    <dbReference type="NCBI Taxonomy" id="6941"/>
    <lineage>
        <taxon>Eukaryota</taxon>
        <taxon>Metazoa</taxon>
        <taxon>Ecdysozoa</taxon>
        <taxon>Arthropoda</taxon>
        <taxon>Chelicerata</taxon>
        <taxon>Arachnida</taxon>
        <taxon>Acari</taxon>
        <taxon>Parasitiformes</taxon>
        <taxon>Ixodida</taxon>
        <taxon>Ixodoidea</taxon>
        <taxon>Ixodidae</taxon>
        <taxon>Rhipicephalinae</taxon>
        <taxon>Rhipicephalus</taxon>
        <taxon>Boophilus</taxon>
    </lineage>
</organism>
<evidence type="ECO:0000256" key="3">
    <source>
        <dbReference type="ARBA" id="ARBA00022537"/>
    </source>
</evidence>
<dbReference type="SUPFAM" id="SSF48403">
    <property type="entry name" value="Ankyrin repeat"/>
    <property type="match status" value="1"/>
</dbReference>
<reference evidence="8" key="1">
    <citation type="journal article" date="2020" name="Cell">
        <title>Large-Scale Comparative Analyses of Tick Genomes Elucidate Their Genetic Diversity and Vector Capacities.</title>
        <authorList>
            <consortium name="Tick Genome and Microbiome Consortium (TIGMIC)"/>
            <person name="Jia N."/>
            <person name="Wang J."/>
            <person name="Shi W."/>
            <person name="Du L."/>
            <person name="Sun Y."/>
            <person name="Zhan W."/>
            <person name="Jiang J.F."/>
            <person name="Wang Q."/>
            <person name="Zhang B."/>
            <person name="Ji P."/>
            <person name="Bell-Sakyi L."/>
            <person name="Cui X.M."/>
            <person name="Yuan T.T."/>
            <person name="Jiang B.G."/>
            <person name="Yang W.F."/>
            <person name="Lam T.T."/>
            <person name="Chang Q.C."/>
            <person name="Ding S.J."/>
            <person name="Wang X.J."/>
            <person name="Zhu J.G."/>
            <person name="Ruan X.D."/>
            <person name="Zhao L."/>
            <person name="Wei J.T."/>
            <person name="Ye R.Z."/>
            <person name="Que T.C."/>
            <person name="Du C.H."/>
            <person name="Zhou Y.H."/>
            <person name="Cheng J.X."/>
            <person name="Dai P.F."/>
            <person name="Guo W.B."/>
            <person name="Han X.H."/>
            <person name="Huang E.J."/>
            <person name="Li L.F."/>
            <person name="Wei W."/>
            <person name="Gao Y.C."/>
            <person name="Liu J.Z."/>
            <person name="Shao H.Z."/>
            <person name="Wang X."/>
            <person name="Wang C.C."/>
            <person name="Yang T.C."/>
            <person name="Huo Q.B."/>
            <person name="Li W."/>
            <person name="Chen H.Y."/>
            <person name="Chen S.E."/>
            <person name="Zhou L.G."/>
            <person name="Ni X.B."/>
            <person name="Tian J.H."/>
            <person name="Sheng Y."/>
            <person name="Liu T."/>
            <person name="Pan Y.S."/>
            <person name="Xia L.Y."/>
            <person name="Li J."/>
            <person name="Zhao F."/>
            <person name="Cao W.C."/>
        </authorList>
    </citation>
    <scope>NUCLEOTIDE SEQUENCE</scope>
    <source>
        <strain evidence="8">Rmic-2018</strain>
    </source>
</reference>
<evidence type="ECO:0000256" key="2">
    <source>
        <dbReference type="ARBA" id="ARBA00022483"/>
    </source>
</evidence>
<reference evidence="8" key="2">
    <citation type="submission" date="2021-09" db="EMBL/GenBank/DDBJ databases">
        <authorList>
            <person name="Jia N."/>
            <person name="Wang J."/>
            <person name="Shi W."/>
            <person name="Du L."/>
            <person name="Sun Y."/>
            <person name="Zhan W."/>
            <person name="Jiang J."/>
            <person name="Wang Q."/>
            <person name="Zhang B."/>
            <person name="Ji P."/>
            <person name="Sakyi L.B."/>
            <person name="Cui X."/>
            <person name="Yuan T."/>
            <person name="Jiang B."/>
            <person name="Yang W."/>
            <person name="Lam T.T.-Y."/>
            <person name="Chang Q."/>
            <person name="Ding S."/>
            <person name="Wang X."/>
            <person name="Zhu J."/>
            <person name="Ruan X."/>
            <person name="Zhao L."/>
            <person name="Wei J."/>
            <person name="Que T."/>
            <person name="Du C."/>
            <person name="Cheng J."/>
            <person name="Dai P."/>
            <person name="Han X."/>
            <person name="Huang E."/>
            <person name="Gao Y."/>
            <person name="Liu J."/>
            <person name="Shao H."/>
            <person name="Ye R."/>
            <person name="Li L."/>
            <person name="Wei W."/>
            <person name="Wang X."/>
            <person name="Wang C."/>
            <person name="Huo Q."/>
            <person name="Li W."/>
            <person name="Guo W."/>
            <person name="Chen H."/>
            <person name="Chen S."/>
            <person name="Zhou L."/>
            <person name="Zhou L."/>
            <person name="Ni X."/>
            <person name="Tian J."/>
            <person name="Zhou Y."/>
            <person name="Sheng Y."/>
            <person name="Liu T."/>
            <person name="Pan Y."/>
            <person name="Xia L."/>
            <person name="Li J."/>
            <person name="Zhao F."/>
            <person name="Cao W."/>
        </authorList>
    </citation>
    <scope>NUCLEOTIDE SEQUENCE</scope>
    <source>
        <strain evidence="8">Rmic-2018</strain>
        <tissue evidence="8">Larvae</tissue>
    </source>
</reference>
<dbReference type="InterPro" id="IPR002110">
    <property type="entry name" value="Ankyrin_rpt"/>
</dbReference>
<dbReference type="InterPro" id="IPR050776">
    <property type="entry name" value="Ank_Repeat/CDKN_Inhibitor"/>
</dbReference>
<proteinExistence type="predicted"/>
<comment type="subcellular location">
    <subcellularLocation>
        <location evidence="1">Target cell membrane</location>
    </subcellularLocation>
</comment>
<keyword evidence="4" id="KW-0677">Repeat</keyword>
<sequence>MIHPALVASYRGDVSALWWMQQRHRIGALGRGHAEPSLRHVRDSAGAGCAHYAARGGHVSTLRFLVLAAGLRPHERDSFGSTAAHEAAAAGRTRALRWLLARTACRADDRDAYGDTVLHVAASDTVSFPAVLFFFSVKGCERRTKAAPGDVLSSSALSGKIRIVTGFAVLMDPEAFSGYYSMAL</sequence>
<accession>A0A9J6F5C6</accession>
<dbReference type="AlphaFoldDB" id="A0A9J6F5C6"/>
<protein>
    <submittedName>
        <fullName evidence="8">Uncharacterized protein</fullName>
    </submittedName>
</protein>
<dbReference type="GO" id="GO:0044218">
    <property type="term" value="C:other organism cell membrane"/>
    <property type="evidence" value="ECO:0007669"/>
    <property type="project" value="UniProtKB-KW"/>
</dbReference>
<keyword evidence="5" id="KW-0638">Presynaptic neurotoxin</keyword>
<evidence type="ECO:0000256" key="7">
    <source>
        <dbReference type="ARBA" id="ARBA00023298"/>
    </source>
</evidence>
<gene>
    <name evidence="8" type="ORF">HPB51_019735</name>
</gene>
<evidence type="ECO:0000256" key="6">
    <source>
        <dbReference type="ARBA" id="ARBA00023043"/>
    </source>
</evidence>
<name>A0A9J6F5C6_RHIMP</name>
<keyword evidence="3" id="KW-1052">Target cell membrane</keyword>
<evidence type="ECO:0000313" key="8">
    <source>
        <dbReference type="EMBL" id="KAH8041994.1"/>
    </source>
</evidence>
<dbReference type="GO" id="GO:0044231">
    <property type="term" value="C:host cell presynaptic membrane"/>
    <property type="evidence" value="ECO:0007669"/>
    <property type="project" value="UniProtKB-KW"/>
</dbReference>